<dbReference type="KEGG" id="vg:23462709"/>
<sequence>MSDQRTQEVDLETIGADRKPVVLSRDQLVAFFARRYPTRNPLYLDDPLMAHGICDAPAYMVQWYSTRWCHNEPRPRIVTPLDADGLAHGSERYFYEGLTSEGGIRFCHGRGVEITKMPFADSLSANAMPLDHLDQINRATESNKARKPYWDKCGLGRRAVCRFLLAAASDGMRSLPWELRAMIFDHVLPRELCNHRRVRGYRMLPDGFAATSWLAGV</sequence>
<dbReference type="RefSeq" id="YP_009120027.1">
    <property type="nucleotide sequence ID" value="NC_026440.1"/>
</dbReference>
<dbReference type="Proteomes" id="UP000202511">
    <property type="component" value="Segment"/>
</dbReference>
<organism evidence="1 2">
    <name type="scientific">Pandoravirus inopinatum</name>
    <dbReference type="NCBI Taxonomy" id="1605721"/>
    <lineage>
        <taxon>Viruses</taxon>
        <taxon>Pandoravirus</taxon>
    </lineage>
</organism>
<dbReference type="GeneID" id="23462709"/>
<proteinExistence type="predicted"/>
<protein>
    <submittedName>
        <fullName evidence="1">Uncharacterized protein</fullName>
    </submittedName>
</protein>
<accession>A0A0B5JDJ3</accession>
<reference evidence="1 2" key="1">
    <citation type="journal article" date="2015" name="Parasitol. Res.">
        <title>Viruses in close associations with free-living amoebae.</title>
        <authorList>
            <person name="Scheid P."/>
        </authorList>
    </citation>
    <scope>NUCLEOTIDE SEQUENCE [LARGE SCALE GENOMIC DNA]</scope>
    <source>
        <strain evidence="1">KlaHel</strain>
    </source>
</reference>
<dbReference type="EMBL" id="KP136319">
    <property type="protein sequence ID" value="AJF97792.1"/>
    <property type="molecule type" value="Genomic_DNA"/>
</dbReference>
<name>A0A0B5JDJ3_9VIRU</name>
<evidence type="ECO:0000313" key="1">
    <source>
        <dbReference type="EMBL" id="AJF97792.1"/>
    </source>
</evidence>
<evidence type="ECO:0000313" key="2">
    <source>
        <dbReference type="Proteomes" id="UP000202511"/>
    </source>
</evidence>